<dbReference type="AlphaFoldDB" id="A0A2P2PBY8"/>
<evidence type="ECO:0000313" key="1">
    <source>
        <dbReference type="EMBL" id="MBX52272.1"/>
    </source>
</evidence>
<reference evidence="1" key="1">
    <citation type="submission" date="2018-02" db="EMBL/GenBank/DDBJ databases">
        <title>Rhizophora mucronata_Transcriptome.</title>
        <authorList>
            <person name="Meera S.P."/>
            <person name="Sreeshan A."/>
            <person name="Augustine A."/>
        </authorList>
    </citation>
    <scope>NUCLEOTIDE SEQUENCE</scope>
    <source>
        <tissue evidence="1">Leaf</tissue>
    </source>
</reference>
<dbReference type="EMBL" id="GGEC01071788">
    <property type="protein sequence ID" value="MBX52272.1"/>
    <property type="molecule type" value="Transcribed_RNA"/>
</dbReference>
<name>A0A2P2PBY8_RHIMU</name>
<proteinExistence type="predicted"/>
<accession>A0A2P2PBY8</accession>
<organism evidence="1">
    <name type="scientific">Rhizophora mucronata</name>
    <name type="common">Asiatic mangrove</name>
    <dbReference type="NCBI Taxonomy" id="61149"/>
    <lineage>
        <taxon>Eukaryota</taxon>
        <taxon>Viridiplantae</taxon>
        <taxon>Streptophyta</taxon>
        <taxon>Embryophyta</taxon>
        <taxon>Tracheophyta</taxon>
        <taxon>Spermatophyta</taxon>
        <taxon>Magnoliopsida</taxon>
        <taxon>eudicotyledons</taxon>
        <taxon>Gunneridae</taxon>
        <taxon>Pentapetalae</taxon>
        <taxon>rosids</taxon>
        <taxon>fabids</taxon>
        <taxon>Malpighiales</taxon>
        <taxon>Rhizophoraceae</taxon>
        <taxon>Rhizophora</taxon>
    </lineage>
</organism>
<sequence length="35" mass="3714">MMPHEASYQCGSFPQTPVSKACALGYTLGIISVII</sequence>
<protein>
    <submittedName>
        <fullName evidence="1">Uncharacterized protein</fullName>
    </submittedName>
</protein>